<dbReference type="Proteomes" id="UP000289708">
    <property type="component" value="Unassembled WGS sequence"/>
</dbReference>
<reference evidence="1 2" key="1">
    <citation type="submission" date="2018-12" db="EMBL/GenBank/DDBJ databases">
        <title>bacterium Hansschlegelia zhihuaiae S113.</title>
        <authorList>
            <person name="He J."/>
        </authorList>
    </citation>
    <scope>NUCLEOTIDE SEQUENCE [LARGE SCALE GENOMIC DNA]</scope>
    <source>
        <strain evidence="1 2">S 113</strain>
    </source>
</reference>
<dbReference type="EMBL" id="RYFI01000019">
    <property type="protein sequence ID" value="RXF69936.1"/>
    <property type="molecule type" value="Genomic_DNA"/>
</dbReference>
<gene>
    <name evidence="1" type="ORF">EK403_17515</name>
</gene>
<dbReference type="InterPro" id="IPR011024">
    <property type="entry name" value="G_crystallin-like"/>
</dbReference>
<accession>A0A4Q0MAX1</accession>
<dbReference type="RefSeq" id="WP_128778765.1">
    <property type="nucleotide sequence ID" value="NZ_RYFI01000019.1"/>
</dbReference>
<sequence length="94" mass="10542">MALLTVYSTQHHIDGAEEGDQAHFDASVSDLSKESRGFLGLGAWNTSVMRIYVQSGLWYAWQDANHEGLFWPLEAGYNNNFPPGEVSSLELRRP</sequence>
<evidence type="ECO:0000313" key="1">
    <source>
        <dbReference type="EMBL" id="RXF69936.1"/>
    </source>
</evidence>
<keyword evidence="2" id="KW-1185">Reference proteome</keyword>
<name>A0A4Q0MAX1_9HYPH</name>
<evidence type="ECO:0008006" key="3">
    <source>
        <dbReference type="Google" id="ProtNLM"/>
    </source>
</evidence>
<evidence type="ECO:0000313" key="2">
    <source>
        <dbReference type="Proteomes" id="UP000289708"/>
    </source>
</evidence>
<organism evidence="1 2">
    <name type="scientific">Hansschlegelia zhihuaiae</name>
    <dbReference type="NCBI Taxonomy" id="405005"/>
    <lineage>
        <taxon>Bacteria</taxon>
        <taxon>Pseudomonadati</taxon>
        <taxon>Pseudomonadota</taxon>
        <taxon>Alphaproteobacteria</taxon>
        <taxon>Hyphomicrobiales</taxon>
        <taxon>Methylopilaceae</taxon>
        <taxon>Hansschlegelia</taxon>
    </lineage>
</organism>
<dbReference type="Gene3D" id="2.60.20.10">
    <property type="entry name" value="Crystallins"/>
    <property type="match status" value="1"/>
</dbReference>
<dbReference type="AlphaFoldDB" id="A0A4Q0MAX1"/>
<comment type="caution">
    <text evidence="1">The sequence shown here is derived from an EMBL/GenBank/DDBJ whole genome shotgun (WGS) entry which is preliminary data.</text>
</comment>
<protein>
    <recommendedName>
        <fullName evidence="3">Beta/gamma crystallin 'Greek key' domain-containing protein</fullName>
    </recommendedName>
</protein>
<proteinExistence type="predicted"/>
<dbReference type="SUPFAM" id="SSF49695">
    <property type="entry name" value="gamma-Crystallin-like"/>
    <property type="match status" value="1"/>
</dbReference>